<organism evidence="1">
    <name type="scientific">viral metagenome</name>
    <dbReference type="NCBI Taxonomy" id="1070528"/>
    <lineage>
        <taxon>unclassified sequences</taxon>
        <taxon>metagenomes</taxon>
        <taxon>organismal metagenomes</taxon>
    </lineage>
</organism>
<gene>
    <name evidence="3" type="ORF">MM415A00224_0022</name>
    <name evidence="2" type="ORF">MM415B00387_0034</name>
    <name evidence="1" type="ORF">TM448A05541_0006</name>
</gene>
<dbReference type="AlphaFoldDB" id="A0A6H2A503"/>
<sequence>MAFDKNQFKDLIERTLKEIRVSSPAAVSLLLGTAAKESHFGTYLKQIDGPALGVFMMEPSTETDIWVNVLNGAKDLKNRIINATGQIGPNVRALHTNISYQICMCRAHYLRFPEPFPNGNNVRALGEYWKKYYNTAAGKGTIEDFIACWERFIGGRP</sequence>
<name>A0A6H2A503_9ZZZZ</name>
<proteinExistence type="predicted"/>
<evidence type="ECO:0000313" key="3">
    <source>
        <dbReference type="EMBL" id="QJA84123.1"/>
    </source>
</evidence>
<dbReference type="EMBL" id="MT142524">
    <property type="protein sequence ID" value="QJA84123.1"/>
    <property type="molecule type" value="Genomic_DNA"/>
</dbReference>
<dbReference type="EMBL" id="MT144531">
    <property type="protein sequence ID" value="QJA54711.1"/>
    <property type="molecule type" value="Genomic_DNA"/>
</dbReference>
<protein>
    <submittedName>
        <fullName evidence="1">Uncharacterized protein</fullName>
    </submittedName>
</protein>
<reference evidence="1" key="1">
    <citation type="submission" date="2020-03" db="EMBL/GenBank/DDBJ databases">
        <title>The deep terrestrial virosphere.</title>
        <authorList>
            <person name="Holmfeldt K."/>
            <person name="Nilsson E."/>
            <person name="Simone D."/>
            <person name="Lopez-Fernandez M."/>
            <person name="Wu X."/>
            <person name="de Brujin I."/>
            <person name="Lundin D."/>
            <person name="Andersson A."/>
            <person name="Bertilsson S."/>
            <person name="Dopson M."/>
        </authorList>
    </citation>
    <scope>NUCLEOTIDE SEQUENCE</scope>
    <source>
        <strain evidence="3">MM415A00224</strain>
        <strain evidence="2">MM415B00387</strain>
        <strain evidence="1">TM448A05541</strain>
    </source>
</reference>
<evidence type="ECO:0000313" key="1">
    <source>
        <dbReference type="EMBL" id="QJA54711.1"/>
    </source>
</evidence>
<dbReference type="EMBL" id="MT141540">
    <property type="protein sequence ID" value="QJA65541.1"/>
    <property type="molecule type" value="Genomic_DNA"/>
</dbReference>
<accession>A0A6H2A503</accession>
<evidence type="ECO:0000313" key="2">
    <source>
        <dbReference type="EMBL" id="QJA65541.1"/>
    </source>
</evidence>